<dbReference type="PIRSF" id="PIRSF008546">
    <property type="entry name" value="UCP008546"/>
    <property type="match status" value="1"/>
</dbReference>
<protein>
    <submittedName>
        <fullName evidence="1">Uncharacterized protein (DUF1810 family)</fullName>
    </submittedName>
</protein>
<keyword evidence="2" id="KW-1185">Reference proteome</keyword>
<dbReference type="Gene3D" id="1.25.40.380">
    <property type="entry name" value="Protein of unknown function DUF1810"/>
    <property type="match status" value="1"/>
</dbReference>
<dbReference type="Proteomes" id="UP000256900">
    <property type="component" value="Unassembled WGS sequence"/>
</dbReference>
<evidence type="ECO:0000313" key="2">
    <source>
        <dbReference type="Proteomes" id="UP000256900"/>
    </source>
</evidence>
<sequence>MSDPFNLQRFVDAQASLYGEICAELRAGRKATHWMWFVFPQIAGLGHSAAAQFYAIGSTAEARAYLAHPLLGPRLRECTDLVLRTDGHSAHEIFGSPDDLKFRSSVTLFGAVADDPALFEAALQKYFSGRGDPRTRDSLLRGA</sequence>
<dbReference type="InterPro" id="IPR036287">
    <property type="entry name" value="Rv1873-like_sf"/>
</dbReference>
<dbReference type="RefSeq" id="WP_115835352.1">
    <property type="nucleotide sequence ID" value="NZ_CP025086.1"/>
</dbReference>
<gene>
    <name evidence="1" type="ORF">DES32_0830</name>
</gene>
<accession>A0A3D9Z362</accession>
<dbReference type="SUPFAM" id="SSF140736">
    <property type="entry name" value="Rv1873-like"/>
    <property type="match status" value="1"/>
</dbReference>
<dbReference type="AlphaFoldDB" id="A0A3D9Z362"/>
<name>A0A3D9Z362_9HYPH</name>
<dbReference type="OrthoDB" id="9801870at2"/>
<proteinExistence type="predicted"/>
<dbReference type="Pfam" id="PF08837">
    <property type="entry name" value="DUF1810"/>
    <property type="match status" value="1"/>
</dbReference>
<comment type="caution">
    <text evidence="1">The sequence shown here is derived from an EMBL/GenBank/DDBJ whole genome shotgun (WGS) entry which is preliminary data.</text>
</comment>
<organism evidence="1 2">
    <name type="scientific">Methylovirgula ligni</name>
    <dbReference type="NCBI Taxonomy" id="569860"/>
    <lineage>
        <taxon>Bacteria</taxon>
        <taxon>Pseudomonadati</taxon>
        <taxon>Pseudomonadota</taxon>
        <taxon>Alphaproteobacteria</taxon>
        <taxon>Hyphomicrobiales</taxon>
        <taxon>Beijerinckiaceae</taxon>
        <taxon>Methylovirgula</taxon>
    </lineage>
</organism>
<dbReference type="EMBL" id="QUMO01000001">
    <property type="protein sequence ID" value="REF89603.1"/>
    <property type="molecule type" value="Genomic_DNA"/>
</dbReference>
<evidence type="ECO:0000313" key="1">
    <source>
        <dbReference type="EMBL" id="REF89603.1"/>
    </source>
</evidence>
<reference evidence="1 2" key="1">
    <citation type="submission" date="2018-08" db="EMBL/GenBank/DDBJ databases">
        <title>Genomic Encyclopedia of Type Strains, Phase IV (KMG-IV): sequencing the most valuable type-strain genomes for metagenomic binning, comparative biology and taxonomic classification.</title>
        <authorList>
            <person name="Goeker M."/>
        </authorList>
    </citation>
    <scope>NUCLEOTIDE SEQUENCE [LARGE SCALE GENOMIC DNA]</scope>
    <source>
        <strain evidence="1 2">BW863</strain>
    </source>
</reference>
<dbReference type="InterPro" id="IPR014937">
    <property type="entry name" value="DUF1810"/>
</dbReference>